<organism evidence="9 10">
    <name type="scientific">Fasciolopsis buskii</name>
    <dbReference type="NCBI Taxonomy" id="27845"/>
    <lineage>
        <taxon>Eukaryota</taxon>
        <taxon>Metazoa</taxon>
        <taxon>Spiralia</taxon>
        <taxon>Lophotrochozoa</taxon>
        <taxon>Platyhelminthes</taxon>
        <taxon>Trematoda</taxon>
        <taxon>Digenea</taxon>
        <taxon>Plagiorchiida</taxon>
        <taxon>Echinostomata</taxon>
        <taxon>Echinostomatoidea</taxon>
        <taxon>Fasciolidae</taxon>
        <taxon>Fasciolopsis</taxon>
    </lineage>
</organism>
<proteinExistence type="inferred from homology"/>
<keyword evidence="10" id="KW-1185">Reference proteome</keyword>
<evidence type="ECO:0000256" key="2">
    <source>
        <dbReference type="ARBA" id="ARBA00010222"/>
    </source>
</evidence>
<accession>A0A8E0S308</accession>
<keyword evidence="6" id="KW-0539">Nucleus</keyword>
<name>A0A8E0S308_9TREM</name>
<evidence type="ECO:0000256" key="6">
    <source>
        <dbReference type="ARBA" id="ARBA00023242"/>
    </source>
</evidence>
<evidence type="ECO:0000256" key="3">
    <source>
        <dbReference type="ARBA" id="ARBA00019696"/>
    </source>
</evidence>
<keyword evidence="5" id="KW-0804">Transcription</keyword>
<gene>
    <name evidence="9" type="ORF">FBUS_10163</name>
</gene>
<comment type="caution">
    <text evidence="9">The sequence shown here is derived from an EMBL/GenBank/DDBJ whole genome shotgun (WGS) entry which is preliminary data.</text>
</comment>
<evidence type="ECO:0000313" key="9">
    <source>
        <dbReference type="EMBL" id="KAA0197965.1"/>
    </source>
</evidence>
<dbReference type="GO" id="GO:0005667">
    <property type="term" value="C:transcription regulator complex"/>
    <property type="evidence" value="ECO:0007669"/>
    <property type="project" value="TreeGrafter"/>
</dbReference>
<feature type="compositionally biased region" description="Basic and acidic residues" evidence="8">
    <location>
        <begin position="232"/>
        <end position="250"/>
    </location>
</feature>
<comment type="subcellular location">
    <subcellularLocation>
        <location evidence="1">Nucleus</location>
    </subcellularLocation>
</comment>
<dbReference type="GO" id="GO:0006357">
    <property type="term" value="P:regulation of transcription by RNA polymerase II"/>
    <property type="evidence" value="ECO:0007669"/>
    <property type="project" value="TreeGrafter"/>
</dbReference>
<feature type="compositionally biased region" description="Basic residues" evidence="8">
    <location>
        <begin position="316"/>
        <end position="325"/>
    </location>
</feature>
<comment type="similarity">
    <text evidence="2">Belongs to the Mediator complex subunit 23 family.</text>
</comment>
<evidence type="ECO:0000313" key="10">
    <source>
        <dbReference type="Proteomes" id="UP000728185"/>
    </source>
</evidence>
<sequence>MFKHILVNKSPEHLPADYFHLVHHYVKPVCGVTFSTSPGFRLDSSTLVLTSVKGAMHYPDFLTSPQTQLLCSVLGQLRSTELITGMLDPSTGKSKIRSVGLELALVDWIVELMEITESVDDDRWVRIMFEHLISIVITFMLSTTIRFNEIVVKLNAKLEGRVWTSSCHYVMWFVLNATSGFIGKNMLTDFVPCLRLFDILFPDAEDPGRALEVQLPGSRKRIDRRAAVPAMSERDASNGRSEDTFKRAADVDSTPKSSQKYELSERLNEQENAVVCSLDSDEVSDQEDQDTFIDSTSADESSDESTLDILPPSSHRSARSRKRQSRLMHLASAPVCLWQHVLRKSHQSHDHLPRVMPPALRPMETRIFHRMRLLIDSVLNMDNVNNPIPSSASQLTWKHLFVILNAYSTDTEVSQLIQRLVDMLWFAESDVSTSPSPYARLWPRLLNNGLVTLPYGLVARGRLQPLPHHLIRTMSVHLRMLVLHLLLQKFMQLQHSDQLTTPAVAETMCRILACREVEPNNVNRILTLLPKLQPVWSTGESENNLMHPSGSAESNQAGNSLVYSGPALATCNLLATLLDVIGHRLADTLLPEVRLQTLISLVNLFRLWSSSPSTTANAMPGSSEEARLGRDGRFSGSSFEIPLELFYK</sequence>
<reference evidence="9" key="1">
    <citation type="submission" date="2019-05" db="EMBL/GenBank/DDBJ databases">
        <title>Annotation for the trematode Fasciolopsis buski.</title>
        <authorList>
            <person name="Choi Y.-J."/>
        </authorList>
    </citation>
    <scope>NUCLEOTIDE SEQUENCE</scope>
    <source>
        <strain evidence="9">HT</strain>
        <tissue evidence="9">Whole worm</tissue>
    </source>
</reference>
<evidence type="ECO:0000256" key="1">
    <source>
        <dbReference type="ARBA" id="ARBA00004123"/>
    </source>
</evidence>
<evidence type="ECO:0000256" key="5">
    <source>
        <dbReference type="ARBA" id="ARBA00023163"/>
    </source>
</evidence>
<dbReference type="OrthoDB" id="6279252at2759"/>
<dbReference type="GO" id="GO:0010628">
    <property type="term" value="P:positive regulation of gene expression"/>
    <property type="evidence" value="ECO:0007669"/>
    <property type="project" value="TreeGrafter"/>
</dbReference>
<keyword evidence="4" id="KW-0805">Transcription regulation</keyword>
<evidence type="ECO:0000256" key="4">
    <source>
        <dbReference type="ARBA" id="ARBA00023015"/>
    </source>
</evidence>
<protein>
    <recommendedName>
        <fullName evidence="3">Mediator of RNA polymerase II transcription subunit 23</fullName>
    </recommendedName>
    <alternativeName>
        <fullName evidence="7">Mediator complex subunit 23</fullName>
    </alternativeName>
</protein>
<feature type="compositionally biased region" description="Acidic residues" evidence="8">
    <location>
        <begin position="279"/>
        <end position="291"/>
    </location>
</feature>
<dbReference type="InterPro" id="IPR021629">
    <property type="entry name" value="Mediator_Med23"/>
</dbReference>
<dbReference type="PANTHER" id="PTHR12691:SF10">
    <property type="entry name" value="MEDIATOR OF RNA POLYMERASE II TRANSCRIPTION SUBUNIT 23"/>
    <property type="match status" value="1"/>
</dbReference>
<dbReference type="Proteomes" id="UP000728185">
    <property type="component" value="Unassembled WGS sequence"/>
</dbReference>
<dbReference type="Pfam" id="PF11573">
    <property type="entry name" value="Med23"/>
    <property type="match status" value="2"/>
</dbReference>
<feature type="region of interest" description="Disordered" evidence="8">
    <location>
        <begin position="222"/>
        <end position="325"/>
    </location>
</feature>
<dbReference type="EMBL" id="LUCM01002017">
    <property type="protein sequence ID" value="KAA0197965.1"/>
    <property type="molecule type" value="Genomic_DNA"/>
</dbReference>
<dbReference type="PANTHER" id="PTHR12691">
    <property type="entry name" value="MEDIATOR OF RNA POLYMERASE II TRANSCRIPTION SUBUNIT 23"/>
    <property type="match status" value="1"/>
</dbReference>
<dbReference type="AlphaFoldDB" id="A0A8E0S308"/>
<evidence type="ECO:0000256" key="8">
    <source>
        <dbReference type="SAM" id="MobiDB-lite"/>
    </source>
</evidence>
<evidence type="ECO:0000256" key="7">
    <source>
        <dbReference type="ARBA" id="ARBA00031961"/>
    </source>
</evidence>
<dbReference type="GO" id="GO:0016592">
    <property type="term" value="C:mediator complex"/>
    <property type="evidence" value="ECO:0007669"/>
    <property type="project" value="TreeGrafter"/>
</dbReference>